<dbReference type="PANTHER" id="PTHR43537:SF24">
    <property type="entry name" value="GLUCONATE OPERON TRANSCRIPTIONAL REPRESSOR"/>
    <property type="match status" value="1"/>
</dbReference>
<dbReference type="SMART" id="SM00345">
    <property type="entry name" value="HTH_GNTR"/>
    <property type="match status" value="1"/>
</dbReference>
<evidence type="ECO:0000256" key="1">
    <source>
        <dbReference type="ARBA" id="ARBA00023015"/>
    </source>
</evidence>
<dbReference type="Pfam" id="PF07729">
    <property type="entry name" value="FCD"/>
    <property type="match status" value="1"/>
</dbReference>
<dbReference type="Pfam" id="PF00392">
    <property type="entry name" value="GntR"/>
    <property type="match status" value="1"/>
</dbReference>
<feature type="domain" description="HTH gntR-type" evidence="4">
    <location>
        <begin position="8"/>
        <end position="75"/>
    </location>
</feature>
<dbReference type="GO" id="GO:0003700">
    <property type="term" value="F:DNA-binding transcription factor activity"/>
    <property type="evidence" value="ECO:0007669"/>
    <property type="project" value="InterPro"/>
</dbReference>
<evidence type="ECO:0000256" key="3">
    <source>
        <dbReference type="ARBA" id="ARBA00023163"/>
    </source>
</evidence>
<feature type="non-terminal residue" evidence="5">
    <location>
        <position position="228"/>
    </location>
</feature>
<sequence>MKTDLIFGDGPNKIYNILKKQIISGKYPIGKELKIQKISDEFKLSIVPVREALRMLASNKLIKLRIGKSPIITGINEKDILEINRIRLALEPLALKDSMQYHTKDSIKTCLRIIKKDQFSTDPIKKADLNNQFHIALLKPTKLKRLFDIISHQFEGITRLTHIMVIRKDFQIKSAHSEHLNIVKAIQDKKNSEAIKLLKGHIVDSTKRIKSLLSNAEIEPQFTSTRQS</sequence>
<reference evidence="5" key="1">
    <citation type="submission" date="2018-05" db="EMBL/GenBank/DDBJ databases">
        <authorList>
            <person name="Lanie J.A."/>
            <person name="Ng W.-L."/>
            <person name="Kazmierczak K.M."/>
            <person name="Andrzejewski T.M."/>
            <person name="Davidsen T.M."/>
            <person name="Wayne K.J."/>
            <person name="Tettelin H."/>
            <person name="Glass J.I."/>
            <person name="Rusch D."/>
            <person name="Podicherti R."/>
            <person name="Tsui H.-C.T."/>
            <person name="Winkler M.E."/>
        </authorList>
    </citation>
    <scope>NUCLEOTIDE SEQUENCE</scope>
</reference>
<proteinExistence type="predicted"/>
<dbReference type="SUPFAM" id="SSF48008">
    <property type="entry name" value="GntR ligand-binding domain-like"/>
    <property type="match status" value="1"/>
</dbReference>
<evidence type="ECO:0000313" key="5">
    <source>
        <dbReference type="EMBL" id="SVC32883.1"/>
    </source>
</evidence>
<dbReference type="PROSITE" id="PS50949">
    <property type="entry name" value="HTH_GNTR"/>
    <property type="match status" value="1"/>
</dbReference>
<dbReference type="InterPro" id="IPR008920">
    <property type="entry name" value="TF_FadR/GntR_C"/>
</dbReference>
<dbReference type="SUPFAM" id="SSF46785">
    <property type="entry name" value="Winged helix' DNA-binding domain"/>
    <property type="match status" value="1"/>
</dbReference>
<dbReference type="AlphaFoldDB" id="A0A382LA32"/>
<dbReference type="InterPro" id="IPR036388">
    <property type="entry name" value="WH-like_DNA-bd_sf"/>
</dbReference>
<accession>A0A382LA32</accession>
<dbReference type="InterPro" id="IPR000524">
    <property type="entry name" value="Tscrpt_reg_HTH_GntR"/>
</dbReference>
<dbReference type="SMART" id="SM00895">
    <property type="entry name" value="FCD"/>
    <property type="match status" value="1"/>
</dbReference>
<keyword evidence="1" id="KW-0805">Transcription regulation</keyword>
<dbReference type="EMBL" id="UINC01085385">
    <property type="protein sequence ID" value="SVC32883.1"/>
    <property type="molecule type" value="Genomic_DNA"/>
</dbReference>
<dbReference type="InterPro" id="IPR011711">
    <property type="entry name" value="GntR_C"/>
</dbReference>
<dbReference type="Gene3D" id="1.10.10.10">
    <property type="entry name" value="Winged helix-like DNA-binding domain superfamily/Winged helix DNA-binding domain"/>
    <property type="match status" value="1"/>
</dbReference>
<protein>
    <recommendedName>
        <fullName evidence="4">HTH gntR-type domain-containing protein</fullName>
    </recommendedName>
</protein>
<gene>
    <name evidence="5" type="ORF">METZ01_LOCUS285737</name>
</gene>
<dbReference type="Gene3D" id="1.20.120.530">
    <property type="entry name" value="GntR ligand-binding domain-like"/>
    <property type="match status" value="1"/>
</dbReference>
<dbReference type="PANTHER" id="PTHR43537">
    <property type="entry name" value="TRANSCRIPTIONAL REGULATOR, GNTR FAMILY"/>
    <property type="match status" value="1"/>
</dbReference>
<name>A0A382LA32_9ZZZZ</name>
<dbReference type="GO" id="GO:0003677">
    <property type="term" value="F:DNA binding"/>
    <property type="evidence" value="ECO:0007669"/>
    <property type="project" value="UniProtKB-KW"/>
</dbReference>
<dbReference type="InterPro" id="IPR036390">
    <property type="entry name" value="WH_DNA-bd_sf"/>
</dbReference>
<keyword evidence="3" id="KW-0804">Transcription</keyword>
<keyword evidence="2" id="KW-0238">DNA-binding</keyword>
<evidence type="ECO:0000259" key="4">
    <source>
        <dbReference type="PROSITE" id="PS50949"/>
    </source>
</evidence>
<organism evidence="5">
    <name type="scientific">marine metagenome</name>
    <dbReference type="NCBI Taxonomy" id="408172"/>
    <lineage>
        <taxon>unclassified sequences</taxon>
        <taxon>metagenomes</taxon>
        <taxon>ecological metagenomes</taxon>
    </lineage>
</organism>
<evidence type="ECO:0000256" key="2">
    <source>
        <dbReference type="ARBA" id="ARBA00023125"/>
    </source>
</evidence>